<keyword evidence="4" id="KW-1185">Reference proteome</keyword>
<comment type="caution">
    <text evidence="3">The sequence shown here is derived from an EMBL/GenBank/DDBJ whole genome shotgun (WGS) entry which is preliminary data.</text>
</comment>
<evidence type="ECO:0008006" key="5">
    <source>
        <dbReference type="Google" id="ProtNLM"/>
    </source>
</evidence>
<accession>A0A225E0H9</accession>
<reference evidence="4" key="1">
    <citation type="submission" date="2017-06" db="EMBL/GenBank/DDBJ databases">
        <title>Genome analysis of Fimbriiglobus ruber SP5, the first member of the order Planctomycetales with confirmed chitinolytic capability.</title>
        <authorList>
            <person name="Ravin N.V."/>
            <person name="Rakitin A.L."/>
            <person name="Ivanova A.A."/>
            <person name="Beletsky A.V."/>
            <person name="Kulichevskaya I.S."/>
            <person name="Mardanov A.V."/>
            <person name="Dedysh S.N."/>
        </authorList>
    </citation>
    <scope>NUCLEOTIDE SEQUENCE [LARGE SCALE GENOMIC DNA]</scope>
    <source>
        <strain evidence="4">SP5</strain>
    </source>
</reference>
<evidence type="ECO:0000313" key="3">
    <source>
        <dbReference type="EMBL" id="OWK47062.1"/>
    </source>
</evidence>
<protein>
    <recommendedName>
        <fullName evidence="5">DUF1508 domain-containing protein</fullName>
    </recommendedName>
</protein>
<proteinExistence type="predicted"/>
<dbReference type="InterPro" id="IPR036913">
    <property type="entry name" value="YegP-like_sf"/>
</dbReference>
<dbReference type="EMBL" id="NIDE01000001">
    <property type="protein sequence ID" value="OWK47062.1"/>
    <property type="molecule type" value="Genomic_DNA"/>
</dbReference>
<feature type="signal peptide" evidence="2">
    <location>
        <begin position="1"/>
        <end position="27"/>
    </location>
</feature>
<feature type="compositionally biased region" description="Basic and acidic residues" evidence="1">
    <location>
        <begin position="29"/>
        <end position="47"/>
    </location>
</feature>
<evidence type="ECO:0000256" key="1">
    <source>
        <dbReference type="SAM" id="MobiDB-lite"/>
    </source>
</evidence>
<keyword evidence="2" id="KW-0732">Signal</keyword>
<feature type="chain" id="PRO_5012307754" description="DUF1508 domain-containing protein" evidence="2">
    <location>
        <begin position="28"/>
        <end position="128"/>
    </location>
</feature>
<organism evidence="3 4">
    <name type="scientific">Fimbriiglobus ruber</name>
    <dbReference type="NCBI Taxonomy" id="1908690"/>
    <lineage>
        <taxon>Bacteria</taxon>
        <taxon>Pseudomonadati</taxon>
        <taxon>Planctomycetota</taxon>
        <taxon>Planctomycetia</taxon>
        <taxon>Gemmatales</taxon>
        <taxon>Gemmataceae</taxon>
        <taxon>Fimbriiglobus</taxon>
    </lineage>
</organism>
<dbReference type="RefSeq" id="WP_143392825.1">
    <property type="nucleotide sequence ID" value="NZ_NIDE01000001.1"/>
</dbReference>
<feature type="region of interest" description="Disordered" evidence="1">
    <location>
        <begin position="29"/>
        <end position="62"/>
    </location>
</feature>
<dbReference type="Proteomes" id="UP000214646">
    <property type="component" value="Unassembled WGS sequence"/>
</dbReference>
<evidence type="ECO:0000313" key="4">
    <source>
        <dbReference type="Proteomes" id="UP000214646"/>
    </source>
</evidence>
<gene>
    <name evidence="3" type="ORF">FRUB_00761</name>
</gene>
<name>A0A225E0H9_9BACT</name>
<dbReference type="SUPFAM" id="SSF160113">
    <property type="entry name" value="YegP-like"/>
    <property type="match status" value="1"/>
</dbReference>
<dbReference type="Gene3D" id="2.30.29.80">
    <property type="match status" value="1"/>
</dbReference>
<evidence type="ECO:0000256" key="2">
    <source>
        <dbReference type="SAM" id="SignalP"/>
    </source>
</evidence>
<sequence length="128" mass="13895">MSKLIRSLVLMLAMAGVTTTVISIADAQTTKDAKKDDTKDDSKETKTTKKKDTKKDTKTTGGTIEIKEGKDGKYRIGIRDGDGKYLAGSLTGHSTKEEAAKAAENLKEVIATAKIVYPKKDDKDTKEK</sequence>
<dbReference type="AlphaFoldDB" id="A0A225E0H9"/>